<keyword evidence="6 8" id="KW-1133">Transmembrane helix</keyword>
<dbReference type="PROSITE" id="PS50836">
    <property type="entry name" value="DOMON"/>
    <property type="match status" value="1"/>
</dbReference>
<evidence type="ECO:0000256" key="4">
    <source>
        <dbReference type="ARBA" id="ARBA00022729"/>
    </source>
</evidence>
<dbReference type="InterPro" id="IPR005018">
    <property type="entry name" value="DOMON_domain"/>
</dbReference>
<feature type="domain" description="DOMON" evidence="10">
    <location>
        <begin position="60"/>
        <end position="173"/>
    </location>
</feature>
<evidence type="ECO:0000256" key="6">
    <source>
        <dbReference type="ARBA" id="ARBA00022989"/>
    </source>
</evidence>
<organism evidence="12 13">
    <name type="scientific">Citrullus colocynthis</name>
    <name type="common">colocynth</name>
    <dbReference type="NCBI Taxonomy" id="252529"/>
    <lineage>
        <taxon>Eukaryota</taxon>
        <taxon>Viridiplantae</taxon>
        <taxon>Streptophyta</taxon>
        <taxon>Embryophyta</taxon>
        <taxon>Tracheophyta</taxon>
        <taxon>Spermatophyta</taxon>
        <taxon>Magnoliopsida</taxon>
        <taxon>eudicotyledons</taxon>
        <taxon>Gunneridae</taxon>
        <taxon>Pentapetalae</taxon>
        <taxon>rosids</taxon>
        <taxon>fabids</taxon>
        <taxon>Cucurbitales</taxon>
        <taxon>Cucurbitaceae</taxon>
        <taxon>Benincaseae</taxon>
        <taxon>Citrullus</taxon>
    </lineage>
</organism>
<feature type="signal peptide" evidence="9">
    <location>
        <begin position="1"/>
        <end position="30"/>
    </location>
</feature>
<dbReference type="PANTHER" id="PTHR23130">
    <property type="entry name" value="CYTOCHROME B561 AND DOMON DOMAIN-CONTAINING PROTEIN"/>
    <property type="match status" value="1"/>
</dbReference>
<dbReference type="Proteomes" id="UP001642487">
    <property type="component" value="Chromosome 10"/>
</dbReference>
<feature type="transmembrane region" description="Helical" evidence="8">
    <location>
        <begin position="347"/>
        <end position="366"/>
    </location>
</feature>
<evidence type="ECO:0000256" key="9">
    <source>
        <dbReference type="SAM" id="SignalP"/>
    </source>
</evidence>
<evidence type="ECO:0000259" key="10">
    <source>
        <dbReference type="PROSITE" id="PS50836"/>
    </source>
</evidence>
<dbReference type="EMBL" id="OZ021744">
    <property type="protein sequence ID" value="CAK9310864.1"/>
    <property type="molecule type" value="Genomic_DNA"/>
</dbReference>
<evidence type="ECO:0000256" key="7">
    <source>
        <dbReference type="ARBA" id="ARBA00023136"/>
    </source>
</evidence>
<feature type="transmembrane region" description="Helical" evidence="8">
    <location>
        <begin position="214"/>
        <end position="237"/>
    </location>
</feature>
<gene>
    <name evidence="12" type="ORF">CITCOLO1_LOCUS2505</name>
</gene>
<name>A0ABP0XRR6_9ROSI</name>
<dbReference type="Gene3D" id="1.20.120.1770">
    <property type="match status" value="1"/>
</dbReference>
<keyword evidence="2" id="KW-0813">Transport</keyword>
<dbReference type="PANTHER" id="PTHR23130:SF165">
    <property type="entry name" value="CYTOCHROME B561 AND DOMON DOMAIN-CONTAINING PROTEIN"/>
    <property type="match status" value="1"/>
</dbReference>
<evidence type="ECO:0000313" key="13">
    <source>
        <dbReference type="Proteomes" id="UP001642487"/>
    </source>
</evidence>
<protein>
    <recommendedName>
        <fullName evidence="14">Cytochrome b561 and DOMON domain-containing protein</fullName>
    </recommendedName>
</protein>
<dbReference type="InterPro" id="IPR006593">
    <property type="entry name" value="Cyt_b561/ferric_Rdtase_TM"/>
</dbReference>
<keyword evidence="7 8" id="KW-0472">Membrane</keyword>
<sequence>MAVSNSSKKLLFSLLCFISIVGFKLKLTASSATCCSNLRAILPPPYSDLSSLTCSLIWQQKFSFRFFQDRENVTTIVLSGKHDHKWIGIGFSRNGRMVGSSAVVAWVERDGVSGLRQYHLEGKNMSRVIPNKGDLRFTTASPVVVVHGDLLYIGFQLQFPTSLAYQPILLAIGSANPLPNGLLPKHINSTTTYIEFSSAHQKTQPMEPNDLRRYHGMTAIIGWGVVTPAGLLVARYFRHMEPSWYYIHSSVQFVGFFVGIISISIGRNLYQRIGAVFLAHKFIGYTVFFLAGLEVCQFVGRPSSDSKRRQCWNFAHYWVGRIAMVMGVMNIFVGFHGVAANDWTLRTGFGISFVTLLIAVIVLEALRRRENALQESIVDQPPVFQVIDKR</sequence>
<feature type="domain" description="Cytochrome b561" evidence="11">
    <location>
        <begin position="178"/>
        <end position="372"/>
    </location>
</feature>
<evidence type="ECO:0000259" key="11">
    <source>
        <dbReference type="PROSITE" id="PS50939"/>
    </source>
</evidence>
<dbReference type="CDD" id="cd08760">
    <property type="entry name" value="Cyt_b561_FRRS1_like"/>
    <property type="match status" value="1"/>
</dbReference>
<feature type="transmembrane region" description="Helical" evidence="8">
    <location>
        <begin position="272"/>
        <end position="293"/>
    </location>
</feature>
<evidence type="ECO:0000256" key="3">
    <source>
        <dbReference type="ARBA" id="ARBA00022692"/>
    </source>
</evidence>
<feature type="transmembrane region" description="Helical" evidence="8">
    <location>
        <begin position="244"/>
        <end position="266"/>
    </location>
</feature>
<keyword evidence="13" id="KW-1185">Reference proteome</keyword>
<evidence type="ECO:0000256" key="5">
    <source>
        <dbReference type="ARBA" id="ARBA00022982"/>
    </source>
</evidence>
<dbReference type="InterPro" id="IPR045266">
    <property type="entry name" value="DOH_DOMON"/>
</dbReference>
<dbReference type="SMART" id="SM00665">
    <property type="entry name" value="B561"/>
    <property type="match status" value="1"/>
</dbReference>
<evidence type="ECO:0000256" key="1">
    <source>
        <dbReference type="ARBA" id="ARBA00004370"/>
    </source>
</evidence>
<evidence type="ECO:0008006" key="14">
    <source>
        <dbReference type="Google" id="ProtNLM"/>
    </source>
</evidence>
<keyword evidence="4 9" id="KW-0732">Signal</keyword>
<reference evidence="12 13" key="1">
    <citation type="submission" date="2024-03" db="EMBL/GenBank/DDBJ databases">
        <authorList>
            <person name="Gkanogiannis A."/>
            <person name="Becerra Lopez-Lavalle L."/>
        </authorList>
    </citation>
    <scope>NUCLEOTIDE SEQUENCE [LARGE SCALE GENOMIC DNA]</scope>
</reference>
<evidence type="ECO:0000313" key="12">
    <source>
        <dbReference type="EMBL" id="CAK9310864.1"/>
    </source>
</evidence>
<accession>A0ABP0XRR6</accession>
<comment type="subcellular location">
    <subcellularLocation>
        <location evidence="1">Membrane</location>
    </subcellularLocation>
</comment>
<dbReference type="PROSITE" id="PS50939">
    <property type="entry name" value="CYTOCHROME_B561"/>
    <property type="match status" value="1"/>
</dbReference>
<dbReference type="SMART" id="SM00664">
    <property type="entry name" value="DoH"/>
    <property type="match status" value="1"/>
</dbReference>
<feature type="chain" id="PRO_5046964243" description="Cytochrome b561 and DOMON domain-containing protein" evidence="9">
    <location>
        <begin position="31"/>
        <end position="390"/>
    </location>
</feature>
<keyword evidence="5" id="KW-0249">Electron transport</keyword>
<feature type="transmembrane region" description="Helical" evidence="8">
    <location>
        <begin position="314"/>
        <end position="335"/>
    </location>
</feature>
<keyword evidence="3 8" id="KW-0812">Transmembrane</keyword>
<dbReference type="CDD" id="cd09631">
    <property type="entry name" value="DOMON_DOH"/>
    <property type="match status" value="1"/>
</dbReference>
<evidence type="ECO:0000256" key="8">
    <source>
        <dbReference type="SAM" id="Phobius"/>
    </source>
</evidence>
<evidence type="ECO:0000256" key="2">
    <source>
        <dbReference type="ARBA" id="ARBA00022448"/>
    </source>
</evidence>
<proteinExistence type="predicted"/>